<proteinExistence type="predicted"/>
<gene>
    <name evidence="2" type="ORF">GCM10009760_47740</name>
</gene>
<dbReference type="Gene3D" id="3.40.50.720">
    <property type="entry name" value="NAD(P)-binding Rossmann-like Domain"/>
    <property type="match status" value="1"/>
</dbReference>
<dbReference type="InterPro" id="IPR050177">
    <property type="entry name" value="Lipid_A_modif_metabolic_enz"/>
</dbReference>
<dbReference type="InterPro" id="IPR036291">
    <property type="entry name" value="NAD(P)-bd_dom_sf"/>
</dbReference>
<evidence type="ECO:0000259" key="1">
    <source>
        <dbReference type="Pfam" id="PF07993"/>
    </source>
</evidence>
<evidence type="ECO:0000313" key="3">
    <source>
        <dbReference type="Proteomes" id="UP001422759"/>
    </source>
</evidence>
<protein>
    <recommendedName>
        <fullName evidence="1">Thioester reductase (TE) domain-containing protein</fullName>
    </recommendedName>
</protein>
<organism evidence="2 3">
    <name type="scientific">Kitasatospora kazusensis</name>
    <dbReference type="NCBI Taxonomy" id="407974"/>
    <lineage>
        <taxon>Bacteria</taxon>
        <taxon>Bacillati</taxon>
        <taxon>Actinomycetota</taxon>
        <taxon>Actinomycetes</taxon>
        <taxon>Kitasatosporales</taxon>
        <taxon>Streptomycetaceae</taxon>
        <taxon>Kitasatospora</taxon>
    </lineage>
</organism>
<dbReference type="InterPro" id="IPR013120">
    <property type="entry name" value="FAR_NAD-bd"/>
</dbReference>
<evidence type="ECO:0000313" key="2">
    <source>
        <dbReference type="EMBL" id="GAA2151847.1"/>
    </source>
</evidence>
<dbReference type="Proteomes" id="UP001422759">
    <property type="component" value="Unassembled WGS sequence"/>
</dbReference>
<feature type="domain" description="Thioester reductase (TE)" evidence="1">
    <location>
        <begin position="13"/>
        <end position="240"/>
    </location>
</feature>
<dbReference type="Pfam" id="PF07993">
    <property type="entry name" value="NAD_binding_4"/>
    <property type="match status" value="1"/>
</dbReference>
<dbReference type="SUPFAM" id="SSF51735">
    <property type="entry name" value="NAD(P)-binding Rossmann-fold domains"/>
    <property type="match status" value="1"/>
</dbReference>
<name>A0ABP5LQS5_9ACTN</name>
<comment type="caution">
    <text evidence="2">The sequence shown here is derived from an EMBL/GenBank/DDBJ whole genome shotgun (WGS) entry which is preliminary data.</text>
</comment>
<sequence length="388" mass="41163">MSPTPHPSTLVLGANGFVGRWLVLELLGQGGTVAAGLRGCGSRDAELRHWLRDHGADDRALTTVAADVTRPGLGLSPADEELLGGVRDIHNTAALYRFGLTRPDAVAANVTGAVHTVRWAATRPALRRLVHLSGYRVGQRADPVFPLPDAEADRLYRTVGAYEASKTEGDAAVRVLAPRLGVPLTVVSPSTVIGHSVSGEAGQYLGLARLVEQLWTGRLPALAGGRRTFVPVVAIDHLARLAVAAPEYDQGPVRRHVVLDPATPELPELVALLARHLKVRAPRLLLPAGLVRRLPRALTGVEAETLSFLSSDRYDTASADRLAAAAGLRHPPVDDLLRRWASRLVADRFGAAPSPDVPNDPGHAAGVVAVPTSRERAAGRRCRVRAGG</sequence>
<dbReference type="EMBL" id="BAAANT010000033">
    <property type="protein sequence ID" value="GAA2151847.1"/>
    <property type="molecule type" value="Genomic_DNA"/>
</dbReference>
<dbReference type="RefSeq" id="WP_344467988.1">
    <property type="nucleotide sequence ID" value="NZ_BAAANT010000033.1"/>
</dbReference>
<keyword evidence="3" id="KW-1185">Reference proteome</keyword>
<reference evidence="3" key="1">
    <citation type="journal article" date="2019" name="Int. J. Syst. Evol. Microbiol.">
        <title>The Global Catalogue of Microorganisms (GCM) 10K type strain sequencing project: providing services to taxonomists for standard genome sequencing and annotation.</title>
        <authorList>
            <consortium name="The Broad Institute Genomics Platform"/>
            <consortium name="The Broad Institute Genome Sequencing Center for Infectious Disease"/>
            <person name="Wu L."/>
            <person name="Ma J."/>
        </authorList>
    </citation>
    <scope>NUCLEOTIDE SEQUENCE [LARGE SCALE GENOMIC DNA]</scope>
    <source>
        <strain evidence="3">JCM 14560</strain>
    </source>
</reference>
<accession>A0ABP5LQS5</accession>
<dbReference type="PANTHER" id="PTHR43245">
    <property type="entry name" value="BIFUNCTIONAL POLYMYXIN RESISTANCE PROTEIN ARNA"/>
    <property type="match status" value="1"/>
</dbReference>